<name>A0A8J7EX96_9CYAN</name>
<organism evidence="2 3">
    <name type="scientific">Plectonema cf. radiosum LEGE 06105</name>
    <dbReference type="NCBI Taxonomy" id="945769"/>
    <lineage>
        <taxon>Bacteria</taxon>
        <taxon>Bacillati</taxon>
        <taxon>Cyanobacteriota</taxon>
        <taxon>Cyanophyceae</taxon>
        <taxon>Oscillatoriophycideae</taxon>
        <taxon>Oscillatoriales</taxon>
        <taxon>Microcoleaceae</taxon>
        <taxon>Plectonema</taxon>
    </lineage>
</organism>
<protein>
    <submittedName>
        <fullName evidence="2">Uncharacterized protein</fullName>
    </submittedName>
</protein>
<evidence type="ECO:0000256" key="1">
    <source>
        <dbReference type="SAM" id="SignalP"/>
    </source>
</evidence>
<accession>A0A8J7EX96</accession>
<reference evidence="2" key="1">
    <citation type="submission" date="2020-10" db="EMBL/GenBank/DDBJ databases">
        <authorList>
            <person name="Castelo-Branco R."/>
            <person name="Eusebio N."/>
            <person name="Adriana R."/>
            <person name="Vieira A."/>
            <person name="Brugerolle De Fraissinette N."/>
            <person name="Rezende De Castro R."/>
            <person name="Schneider M.P."/>
            <person name="Vasconcelos V."/>
            <person name="Leao P.N."/>
        </authorList>
    </citation>
    <scope>NUCLEOTIDE SEQUENCE</scope>
    <source>
        <strain evidence="2">LEGE 06105</strain>
    </source>
</reference>
<dbReference type="Proteomes" id="UP000620559">
    <property type="component" value="Unassembled WGS sequence"/>
</dbReference>
<dbReference type="EMBL" id="JADEWL010000004">
    <property type="protein sequence ID" value="MBE9211468.1"/>
    <property type="molecule type" value="Genomic_DNA"/>
</dbReference>
<evidence type="ECO:0000313" key="2">
    <source>
        <dbReference type="EMBL" id="MBE9211468.1"/>
    </source>
</evidence>
<sequence length="212" mass="22209">MKSQILFSIATCITLLTSVSLPVVAETIPNPVQPTNNTNNITLAKNTAIIVSFPSSMTVDVSEKQDFPLTVFLTKAITDSQGNVLVPENSPVSIILKPTDKGAKIVAQSLVVNGRVVSIQASSPTIPGATITHKAGHEKAEEDGSVWGKIGESAFGFAGGGKPEHSERGSMLGKTLGLVTGLNSPTKSRQVKINENSVYVLSLEASVDLSAR</sequence>
<comment type="caution">
    <text evidence="2">The sequence shown here is derived from an EMBL/GenBank/DDBJ whole genome shotgun (WGS) entry which is preliminary data.</text>
</comment>
<feature type="chain" id="PRO_5035265911" evidence="1">
    <location>
        <begin position="26"/>
        <end position="212"/>
    </location>
</feature>
<keyword evidence="1" id="KW-0732">Signal</keyword>
<dbReference type="RefSeq" id="WP_193916461.1">
    <property type="nucleotide sequence ID" value="NZ_JADEWL010000004.1"/>
</dbReference>
<proteinExistence type="predicted"/>
<dbReference type="AlphaFoldDB" id="A0A8J7EX96"/>
<keyword evidence="3" id="KW-1185">Reference proteome</keyword>
<feature type="signal peptide" evidence="1">
    <location>
        <begin position="1"/>
        <end position="25"/>
    </location>
</feature>
<evidence type="ECO:0000313" key="3">
    <source>
        <dbReference type="Proteomes" id="UP000620559"/>
    </source>
</evidence>
<gene>
    <name evidence="2" type="ORF">IQ247_01835</name>
</gene>